<accession>A0ACD5U449</accession>
<reference evidence="1" key="2">
    <citation type="submission" date="2025-09" db="UniProtKB">
        <authorList>
            <consortium name="EnsemblPlants"/>
        </authorList>
    </citation>
    <scope>IDENTIFICATION</scope>
</reference>
<protein>
    <submittedName>
        <fullName evidence="1">Uncharacterized protein</fullName>
    </submittedName>
</protein>
<dbReference type="EnsemblPlants" id="AVESA.00010b.r2.1DG0172560.1">
    <property type="protein sequence ID" value="AVESA.00010b.r2.1DG0172560.1.CDS"/>
    <property type="gene ID" value="AVESA.00010b.r2.1DG0172560"/>
</dbReference>
<reference evidence="1" key="1">
    <citation type="submission" date="2021-05" db="EMBL/GenBank/DDBJ databases">
        <authorList>
            <person name="Scholz U."/>
            <person name="Mascher M."/>
            <person name="Fiebig A."/>
        </authorList>
    </citation>
    <scope>NUCLEOTIDE SEQUENCE [LARGE SCALE GENOMIC DNA]</scope>
</reference>
<dbReference type="Proteomes" id="UP001732700">
    <property type="component" value="Chromosome 1D"/>
</dbReference>
<name>A0ACD5U449_AVESA</name>
<sequence length="754" mass="82655">MYGRQGMSTAGSCRYRQAIPLGRHGGRLDSDTNAGVRRGFLPQGPRRYTPLRQPTAQRVMVDTVSAGTTTLLLLGTHTNAALLLMAHPHLRRNIERVYVSGGSVRAIGNLFTAYGANPFAEFNVFGDPFAAYQVLHSGVPVTLVPLDATNTIPVTEEFFAEFGSRWQSTPEARYCFQSLDKVLKRDRKPGPDLHGSTGANMWDSFAAGVAFSAMRNGEANGGNEFAELEYMNITVITSNEPYGLRDGSNPFFDGRATPKFGLKEGGVHSGHVQTGIRDSFCMLPGNSSGRCQDGYTKEVSGSEGVRVRVATSAKPNTDNSSSLDREFSKSFLKVLNAPKQAGRFNINTQFPYYREVLYKPDFMNVSRGKPIIFDMDMSPGDFVSLIYLLKAPREVIDLKGVLVNGNGWANIASIDIIYDILHMMGRDDIPVGLGNTTALGTPTLGCTNAYAIPMGSGGFIDSDTLYGLARSLPRSRRRYTPECSDDSDDRQPLAFEVWQYIKKQLGPGEKITLLTSGPLTNLANISLSDKDASSVIERVYVVGGLIRDGGKEKGNVFTVPSNKYAEFNMFLDPLAAKTVLESNLNITLIPLTVQRRAASFEAVLEALEETHQTPESKFVHGLFSLLKELQRKHKLYRHVDMFLGEVLGAVYMVQGSDLESSVKLKPISVVANTTEGTDGQIVVSKQSSKLVKVLSHFNGEIYYNRLANSLANNTQSAVIGSFEEQMAIWSRPPNNIQGLDITNSYSSTAMKDQR</sequence>
<keyword evidence="2" id="KW-1185">Reference proteome</keyword>
<proteinExistence type="predicted"/>
<organism evidence="1 2">
    <name type="scientific">Avena sativa</name>
    <name type="common">Oat</name>
    <dbReference type="NCBI Taxonomy" id="4498"/>
    <lineage>
        <taxon>Eukaryota</taxon>
        <taxon>Viridiplantae</taxon>
        <taxon>Streptophyta</taxon>
        <taxon>Embryophyta</taxon>
        <taxon>Tracheophyta</taxon>
        <taxon>Spermatophyta</taxon>
        <taxon>Magnoliopsida</taxon>
        <taxon>Liliopsida</taxon>
        <taxon>Poales</taxon>
        <taxon>Poaceae</taxon>
        <taxon>BOP clade</taxon>
        <taxon>Pooideae</taxon>
        <taxon>Poodae</taxon>
        <taxon>Poeae</taxon>
        <taxon>Poeae Chloroplast Group 1 (Aveneae type)</taxon>
        <taxon>Aveninae</taxon>
        <taxon>Avena</taxon>
    </lineage>
</organism>
<evidence type="ECO:0000313" key="1">
    <source>
        <dbReference type="EnsemblPlants" id="AVESA.00010b.r2.1DG0172560.1.CDS"/>
    </source>
</evidence>
<evidence type="ECO:0000313" key="2">
    <source>
        <dbReference type="Proteomes" id="UP001732700"/>
    </source>
</evidence>